<dbReference type="PANTHER" id="PTHR43280">
    <property type="entry name" value="ARAC-FAMILY TRANSCRIPTIONAL REGULATOR"/>
    <property type="match status" value="1"/>
</dbReference>
<keyword evidence="3" id="KW-0804">Transcription</keyword>
<dbReference type="Proteomes" id="UP000624709">
    <property type="component" value="Unassembled WGS sequence"/>
</dbReference>
<evidence type="ECO:0000313" key="6">
    <source>
        <dbReference type="Proteomes" id="UP000624709"/>
    </source>
</evidence>
<dbReference type="PANTHER" id="PTHR43280:SF32">
    <property type="entry name" value="TRANSCRIPTIONAL REGULATORY PROTEIN"/>
    <property type="match status" value="1"/>
</dbReference>
<proteinExistence type="predicted"/>
<sequence length="305" mass="33675">MPHARPTRMARRTAQGVPVAVFQRGPGVPPVAVSHLPDEPLTAEVLPGRQTHTHDFLVLYYAHRATGTFLIDDRIWSVTDGDLFVIAPGQVLSFPAGPANVVADGWVVFFPADALRTGAYASWRAHPLLFPFARGADRAQRLRIPPAARAAWVARLVEFDAELRARRDGYREAALAHLTLLLVAVARMSTDVAGELRSADEPLLAAVFDVIEQRFSEPISLADVAGALALTPGHLTTVVRRKTGRTVQQWLSERRMQEARRLLTETDLTVAAVGRRVGYPDASYFIRRFRADHEATPAQWRQAAD</sequence>
<dbReference type="Pfam" id="PF12833">
    <property type="entry name" value="HTH_18"/>
    <property type="match status" value="1"/>
</dbReference>
<comment type="caution">
    <text evidence="5">The sequence shown here is derived from an EMBL/GenBank/DDBJ whole genome shotgun (WGS) entry which is preliminary data.</text>
</comment>
<dbReference type="SUPFAM" id="SSF46689">
    <property type="entry name" value="Homeodomain-like"/>
    <property type="match status" value="1"/>
</dbReference>
<organism evidence="5 6">
    <name type="scientific">Actinoplanes palleronii</name>
    <dbReference type="NCBI Taxonomy" id="113570"/>
    <lineage>
        <taxon>Bacteria</taxon>
        <taxon>Bacillati</taxon>
        <taxon>Actinomycetota</taxon>
        <taxon>Actinomycetes</taxon>
        <taxon>Micromonosporales</taxon>
        <taxon>Micromonosporaceae</taxon>
        <taxon>Actinoplanes</taxon>
    </lineage>
</organism>
<dbReference type="InterPro" id="IPR037923">
    <property type="entry name" value="HTH-like"/>
</dbReference>
<evidence type="ECO:0000313" key="5">
    <source>
        <dbReference type="EMBL" id="GIE71797.1"/>
    </source>
</evidence>
<accession>A0ABQ4BM96</accession>
<dbReference type="InterPro" id="IPR003313">
    <property type="entry name" value="AraC-bd"/>
</dbReference>
<feature type="domain" description="HTH araC/xylS-type" evidence="4">
    <location>
        <begin position="205"/>
        <end position="303"/>
    </location>
</feature>
<evidence type="ECO:0000256" key="2">
    <source>
        <dbReference type="ARBA" id="ARBA00023125"/>
    </source>
</evidence>
<dbReference type="EMBL" id="BOMS01000133">
    <property type="protein sequence ID" value="GIE71797.1"/>
    <property type="molecule type" value="Genomic_DNA"/>
</dbReference>
<protein>
    <submittedName>
        <fullName evidence="5">AraC family transcriptional regulator</fullName>
    </submittedName>
</protein>
<dbReference type="SMART" id="SM00342">
    <property type="entry name" value="HTH_ARAC"/>
    <property type="match status" value="1"/>
</dbReference>
<dbReference type="Pfam" id="PF02311">
    <property type="entry name" value="AraC_binding"/>
    <property type="match status" value="1"/>
</dbReference>
<dbReference type="PROSITE" id="PS01124">
    <property type="entry name" value="HTH_ARAC_FAMILY_2"/>
    <property type="match status" value="1"/>
</dbReference>
<keyword evidence="2" id="KW-0238">DNA-binding</keyword>
<dbReference type="InterPro" id="IPR018060">
    <property type="entry name" value="HTH_AraC"/>
</dbReference>
<gene>
    <name evidence="5" type="ORF">Apa02nite_079050</name>
</gene>
<keyword evidence="1" id="KW-0805">Transcription regulation</keyword>
<reference evidence="5 6" key="1">
    <citation type="submission" date="2021-01" db="EMBL/GenBank/DDBJ databases">
        <title>Whole genome shotgun sequence of Actinoplanes palleronii NBRC 14916.</title>
        <authorList>
            <person name="Komaki H."/>
            <person name="Tamura T."/>
        </authorList>
    </citation>
    <scope>NUCLEOTIDE SEQUENCE [LARGE SCALE GENOMIC DNA]</scope>
    <source>
        <strain evidence="5 6">NBRC 14916</strain>
    </source>
</reference>
<evidence type="ECO:0000256" key="3">
    <source>
        <dbReference type="ARBA" id="ARBA00023163"/>
    </source>
</evidence>
<dbReference type="Gene3D" id="1.10.10.60">
    <property type="entry name" value="Homeodomain-like"/>
    <property type="match status" value="1"/>
</dbReference>
<dbReference type="SUPFAM" id="SSF51215">
    <property type="entry name" value="Regulatory protein AraC"/>
    <property type="match status" value="1"/>
</dbReference>
<evidence type="ECO:0000259" key="4">
    <source>
        <dbReference type="PROSITE" id="PS01124"/>
    </source>
</evidence>
<keyword evidence="6" id="KW-1185">Reference proteome</keyword>
<dbReference type="PROSITE" id="PS00041">
    <property type="entry name" value="HTH_ARAC_FAMILY_1"/>
    <property type="match status" value="1"/>
</dbReference>
<dbReference type="InterPro" id="IPR009057">
    <property type="entry name" value="Homeodomain-like_sf"/>
</dbReference>
<evidence type="ECO:0000256" key="1">
    <source>
        <dbReference type="ARBA" id="ARBA00023015"/>
    </source>
</evidence>
<dbReference type="InterPro" id="IPR018062">
    <property type="entry name" value="HTH_AraC-typ_CS"/>
</dbReference>
<name>A0ABQ4BM96_9ACTN</name>